<dbReference type="CDD" id="cd01561">
    <property type="entry name" value="CBS_like"/>
    <property type="match status" value="1"/>
</dbReference>
<dbReference type="KEGG" id="amd:AMED_6227"/>
<dbReference type="eggNOG" id="COG0031">
    <property type="taxonomic scope" value="Bacteria"/>
</dbReference>
<organism evidence="6 7">
    <name type="scientific">Amycolatopsis mediterranei (strain U-32)</name>
    <dbReference type="NCBI Taxonomy" id="749927"/>
    <lineage>
        <taxon>Bacteria</taxon>
        <taxon>Bacillati</taxon>
        <taxon>Actinomycetota</taxon>
        <taxon>Actinomycetes</taxon>
        <taxon>Pseudonocardiales</taxon>
        <taxon>Pseudonocardiaceae</taxon>
        <taxon>Amycolatopsis</taxon>
    </lineage>
</organism>
<name>A0A0H3DCL3_AMYMU</name>
<evidence type="ECO:0000256" key="1">
    <source>
        <dbReference type="ARBA" id="ARBA00001933"/>
    </source>
</evidence>
<evidence type="ECO:0000313" key="6">
    <source>
        <dbReference type="EMBL" id="ADJ47962.1"/>
    </source>
</evidence>
<comment type="subunit">
    <text evidence="2">Homodimer.</text>
</comment>
<dbReference type="AlphaFoldDB" id="A0A0H3DCL3"/>
<dbReference type="Proteomes" id="UP000000328">
    <property type="component" value="Chromosome"/>
</dbReference>
<feature type="domain" description="Tryptophan synthase beta chain-like PALP" evidence="5">
    <location>
        <begin position="26"/>
        <end position="294"/>
    </location>
</feature>
<comment type="cofactor">
    <cofactor evidence="1">
        <name>pyridoxal 5'-phosphate</name>
        <dbReference type="ChEBI" id="CHEBI:597326"/>
    </cofactor>
</comment>
<dbReference type="SUPFAM" id="SSF53686">
    <property type="entry name" value="Tryptophan synthase beta subunit-like PLP-dependent enzymes"/>
    <property type="match status" value="1"/>
</dbReference>
<dbReference type="GO" id="GO:0016740">
    <property type="term" value="F:transferase activity"/>
    <property type="evidence" value="ECO:0007669"/>
    <property type="project" value="UniProtKB-KW"/>
</dbReference>
<dbReference type="InterPro" id="IPR023927">
    <property type="entry name" value="SbnA"/>
</dbReference>
<dbReference type="Gene3D" id="3.40.50.1100">
    <property type="match status" value="2"/>
</dbReference>
<keyword evidence="3" id="KW-0808">Transferase</keyword>
<evidence type="ECO:0000256" key="4">
    <source>
        <dbReference type="ARBA" id="ARBA00022898"/>
    </source>
</evidence>
<dbReference type="PATRIC" id="fig|749927.5.peg.6474"/>
<sequence>MSRIYRDATELVFDDVFLELSGVLAESRVILKIEGLNPAGSIKFKTALGLVDSVERDGRLRPGGRVVESSSGSLGVALSQVCAQRGYRFTCVVDPVTNPQAIAHMRAMGADVLTVRDRDENGGFLATRIRLIERLLREDPELVWVNQYANPANPAVHARLTARSILDAVPHVHYLFVGVGTAGTMMGCVAAFRRSSPATRIIAADSVGSVTFGQAPGPRHIPGLGTSRHPEICDPTAPDDLVRIREIDTIRECRDLSRRTGLLVGGSTGTVVRAIRSYADRIPPGSTVVAISPDFGDRYLSTIYDSDWVERTYGLSPTEPLSPSETVMRS</sequence>
<dbReference type="NCBIfam" id="TIGR03945">
    <property type="entry name" value="PLP_SbnA_fam"/>
    <property type="match status" value="1"/>
</dbReference>
<dbReference type="PANTHER" id="PTHR10314">
    <property type="entry name" value="CYSTATHIONINE BETA-SYNTHASE"/>
    <property type="match status" value="1"/>
</dbReference>
<evidence type="ECO:0000256" key="2">
    <source>
        <dbReference type="ARBA" id="ARBA00011738"/>
    </source>
</evidence>
<dbReference type="OrthoDB" id="5176350at2"/>
<proteinExistence type="predicted"/>
<evidence type="ECO:0000256" key="3">
    <source>
        <dbReference type="ARBA" id="ARBA00022679"/>
    </source>
</evidence>
<dbReference type="HOGENOM" id="CLU_021018_1_0_11"/>
<dbReference type="EMBL" id="CP002000">
    <property type="protein sequence ID" value="ADJ47962.1"/>
    <property type="molecule type" value="Genomic_DNA"/>
</dbReference>
<dbReference type="Pfam" id="PF00291">
    <property type="entry name" value="PALP"/>
    <property type="match status" value="1"/>
</dbReference>
<evidence type="ECO:0000313" key="7">
    <source>
        <dbReference type="Proteomes" id="UP000000328"/>
    </source>
</evidence>
<dbReference type="InterPro" id="IPR050214">
    <property type="entry name" value="Cys_Synth/Cystath_Beta-Synth"/>
</dbReference>
<evidence type="ECO:0000259" key="5">
    <source>
        <dbReference type="Pfam" id="PF00291"/>
    </source>
</evidence>
<dbReference type="GeneID" id="92873888"/>
<protein>
    <submittedName>
        <fullName evidence="6">Cysteine synthase</fullName>
    </submittedName>
</protein>
<keyword evidence="4" id="KW-0663">Pyridoxal phosphate</keyword>
<dbReference type="InterPro" id="IPR036052">
    <property type="entry name" value="TrpB-like_PALP_sf"/>
</dbReference>
<reference evidence="6 7" key="1">
    <citation type="journal article" date="2010" name="Cell Res.">
        <title>Complete genome sequence of the rifamycin SV-producing Amycolatopsis mediterranei U32 revealed its genetic characteristics in phylogeny and metabolism.</title>
        <authorList>
            <person name="Zhao W."/>
            <person name="Zhong Y."/>
            <person name="Yuan H."/>
            <person name="Wang J."/>
            <person name="Zheng H."/>
            <person name="Wang Y."/>
            <person name="Cen X."/>
            <person name="Xu F."/>
            <person name="Bai J."/>
            <person name="Han X."/>
            <person name="Lu G."/>
            <person name="Zhu Y."/>
            <person name="Shao Z."/>
            <person name="Yan H."/>
            <person name="Li C."/>
            <person name="Peng N."/>
            <person name="Zhang Z."/>
            <person name="Zhang Y."/>
            <person name="Lin W."/>
            <person name="Fan Y."/>
            <person name="Qin Z."/>
            <person name="Hu Y."/>
            <person name="Zhu B."/>
            <person name="Wang S."/>
            <person name="Ding X."/>
            <person name="Zhao G.P."/>
        </authorList>
    </citation>
    <scope>NUCLEOTIDE SEQUENCE [LARGE SCALE GENOMIC DNA]</scope>
    <source>
        <strain evidence="7">U-32</strain>
    </source>
</reference>
<accession>A0A0H3DCL3</accession>
<dbReference type="InterPro" id="IPR001926">
    <property type="entry name" value="TrpB-like_PALP"/>
</dbReference>
<gene>
    <name evidence="6" type="primary">cysK</name>
    <name evidence="6" type="ordered locus">AMED_6227</name>
</gene>
<dbReference type="GO" id="GO:1901605">
    <property type="term" value="P:alpha-amino acid metabolic process"/>
    <property type="evidence" value="ECO:0007669"/>
    <property type="project" value="UniProtKB-ARBA"/>
</dbReference>
<dbReference type="RefSeq" id="WP_013228013.1">
    <property type="nucleotide sequence ID" value="NC_014318.1"/>
</dbReference>